<dbReference type="Proteomes" id="UP000221080">
    <property type="component" value="Chromosome 7"/>
</dbReference>
<keyword evidence="6" id="KW-0539">Nucleus</keyword>
<name>A0A2D0RAU7_ICTPU</name>
<evidence type="ECO:0000256" key="2">
    <source>
        <dbReference type="ARBA" id="ARBA00004584"/>
    </source>
</evidence>
<dbReference type="RefSeq" id="XP_017327683.1">
    <property type="nucleotide sequence ID" value="XM_017472194.3"/>
</dbReference>
<keyword evidence="7" id="KW-0137">Centromere</keyword>
<dbReference type="AlphaFoldDB" id="A0A2D0RAU7"/>
<dbReference type="OrthoDB" id="8864979at2759"/>
<dbReference type="PANTHER" id="PTHR31740">
    <property type="entry name" value="CENTROMERE PROTEIN L"/>
    <property type="match status" value="1"/>
</dbReference>
<evidence type="ECO:0000256" key="4">
    <source>
        <dbReference type="ARBA" id="ARBA00016380"/>
    </source>
</evidence>
<organism evidence="8 9">
    <name type="scientific">Ictalurus punctatus</name>
    <name type="common">Channel catfish</name>
    <name type="synonym">Silurus punctatus</name>
    <dbReference type="NCBI Taxonomy" id="7998"/>
    <lineage>
        <taxon>Eukaryota</taxon>
        <taxon>Metazoa</taxon>
        <taxon>Chordata</taxon>
        <taxon>Craniata</taxon>
        <taxon>Vertebrata</taxon>
        <taxon>Euteleostomi</taxon>
        <taxon>Actinopterygii</taxon>
        <taxon>Neopterygii</taxon>
        <taxon>Teleostei</taxon>
        <taxon>Ostariophysi</taxon>
        <taxon>Siluriformes</taxon>
        <taxon>Ictaluridae</taxon>
        <taxon>Ictalurus</taxon>
    </lineage>
</organism>
<keyword evidence="8" id="KW-1185">Reference proteome</keyword>
<dbReference type="GO" id="GO:0000775">
    <property type="term" value="C:chromosome, centromeric region"/>
    <property type="evidence" value="ECO:0007669"/>
    <property type="project" value="UniProtKB-SubCell"/>
</dbReference>
<proteinExistence type="inferred from homology"/>
<evidence type="ECO:0000256" key="6">
    <source>
        <dbReference type="ARBA" id="ARBA00023242"/>
    </source>
</evidence>
<accession>A0A2D0RAU7</accession>
<evidence type="ECO:0000256" key="5">
    <source>
        <dbReference type="ARBA" id="ARBA00022454"/>
    </source>
</evidence>
<evidence type="ECO:0000313" key="8">
    <source>
        <dbReference type="Proteomes" id="UP000221080"/>
    </source>
</evidence>
<evidence type="ECO:0000256" key="1">
    <source>
        <dbReference type="ARBA" id="ARBA00004123"/>
    </source>
</evidence>
<gene>
    <name evidence="9" type="primary">cenpl</name>
</gene>
<keyword evidence="5" id="KW-0158">Chromosome</keyword>
<comment type="subcellular location">
    <subcellularLocation>
        <location evidence="2">Chromosome</location>
        <location evidence="2">Centromere</location>
    </subcellularLocation>
    <subcellularLocation>
        <location evidence="1">Nucleus</location>
    </subcellularLocation>
</comment>
<dbReference type="CTD" id="91687"/>
<dbReference type="PANTHER" id="PTHR31740:SF2">
    <property type="entry name" value="CENTROMERE PROTEIN L"/>
    <property type="match status" value="1"/>
</dbReference>
<reference evidence="9" key="2">
    <citation type="submission" date="2025-08" db="UniProtKB">
        <authorList>
            <consortium name="RefSeq"/>
        </authorList>
    </citation>
    <scope>IDENTIFICATION</scope>
    <source>
        <tissue evidence="9">Blood</tissue>
    </source>
</reference>
<dbReference type="OMA" id="TACKMDQ"/>
<dbReference type="KEGG" id="ipu:108267779"/>
<dbReference type="InterPro" id="IPR025204">
    <property type="entry name" value="CENP-L"/>
</dbReference>
<evidence type="ECO:0000313" key="9">
    <source>
        <dbReference type="RefSeq" id="XP_017327683.1"/>
    </source>
</evidence>
<evidence type="ECO:0000256" key="7">
    <source>
        <dbReference type="ARBA" id="ARBA00023328"/>
    </source>
</evidence>
<reference evidence="8" key="1">
    <citation type="journal article" date="2016" name="Nat. Commun.">
        <title>The channel catfish genome sequence provides insights into the evolution of scale formation in teleosts.</title>
        <authorList>
            <person name="Liu Z."/>
            <person name="Liu S."/>
            <person name="Yao J."/>
            <person name="Bao L."/>
            <person name="Zhang J."/>
            <person name="Li Y."/>
            <person name="Jiang C."/>
            <person name="Sun L."/>
            <person name="Wang R."/>
            <person name="Zhang Y."/>
            <person name="Zhou T."/>
            <person name="Zeng Q."/>
            <person name="Fu Q."/>
            <person name="Gao S."/>
            <person name="Li N."/>
            <person name="Koren S."/>
            <person name="Jiang Y."/>
            <person name="Zimin A."/>
            <person name="Xu P."/>
            <person name="Phillippy A.M."/>
            <person name="Geng X."/>
            <person name="Song L."/>
            <person name="Sun F."/>
            <person name="Li C."/>
            <person name="Wang X."/>
            <person name="Chen A."/>
            <person name="Jin Y."/>
            <person name="Yuan Z."/>
            <person name="Yang Y."/>
            <person name="Tan S."/>
            <person name="Peatman E."/>
            <person name="Lu J."/>
            <person name="Qin Z."/>
            <person name="Dunham R."/>
            <person name="Li Z."/>
            <person name="Sonstegard T."/>
            <person name="Feng J."/>
            <person name="Danzmann R.G."/>
            <person name="Schroeder S."/>
            <person name="Scheffler B."/>
            <person name="Duke M.V."/>
            <person name="Ballard L."/>
            <person name="Kucuktas H."/>
            <person name="Kaltenboeck L."/>
            <person name="Liu H."/>
            <person name="Armbruster J."/>
            <person name="Xie Y."/>
            <person name="Kirby M.L."/>
            <person name="Tian Y."/>
            <person name="Flanagan M.E."/>
            <person name="Mu W."/>
            <person name="Waldbieser G.C."/>
        </authorList>
    </citation>
    <scope>NUCLEOTIDE SEQUENCE [LARGE SCALE GENOMIC DNA]</scope>
    <source>
        <strain evidence="8">SDA103</strain>
    </source>
</reference>
<evidence type="ECO:0000256" key="3">
    <source>
        <dbReference type="ARBA" id="ARBA00011060"/>
    </source>
</evidence>
<sequence>MMGKRDVQIHFRLNWRLLAMEGRVSAAHTPANMPITRRKSYGRSCVENPSLFWQTPGHLTTLGHRIPTSRGAARSQNIISKVDPEQVALLVKHEWKLAYVTPLYQFRHTRLKLYSKHLASFIVAEKQQGLAVEVGMEAGLKVTISTVLGMAESEDDAETVFIQIHSKPTFGADDLKPVWCGWLTCVNGDREYLRSLPPDFVSLPLFCSSGSEPLTALVKSWFERTFDCNFGPLFLNSTTLNWLAALWTGCHPSSNIRYLKLSWTMPTQPPLDIMYTVNPQDAWELWNSIHAENGEDDRIHVDEVLRFMNGLETHLFRHFKIYLSAGTLTKVSTFLGSAHHHGKIKMGSSDYISTLLTLLTECALHRMPI</sequence>
<dbReference type="GeneID" id="108267779"/>
<dbReference type="Pfam" id="PF13092">
    <property type="entry name" value="CENP-L"/>
    <property type="match status" value="1"/>
</dbReference>
<dbReference type="GO" id="GO:0005634">
    <property type="term" value="C:nucleus"/>
    <property type="evidence" value="ECO:0007669"/>
    <property type="project" value="UniProtKB-SubCell"/>
</dbReference>
<protein>
    <recommendedName>
        <fullName evidence="4">Centromere protein L</fullName>
    </recommendedName>
</protein>
<comment type="similarity">
    <text evidence="3">Belongs to the CENP-L/IML3 family.</text>
</comment>